<gene>
    <name evidence="2" type="ORF">LCGC14_3051210</name>
</gene>
<evidence type="ECO:0000259" key="1">
    <source>
        <dbReference type="SMART" id="SM00829"/>
    </source>
</evidence>
<dbReference type="InterPro" id="IPR013149">
    <property type="entry name" value="ADH-like_C"/>
</dbReference>
<evidence type="ECO:0000313" key="2">
    <source>
        <dbReference type="EMBL" id="KKK57762.1"/>
    </source>
</evidence>
<dbReference type="InterPro" id="IPR011032">
    <property type="entry name" value="GroES-like_sf"/>
</dbReference>
<name>A0A0F8WLK4_9ZZZZ</name>
<dbReference type="Pfam" id="PF00107">
    <property type="entry name" value="ADH_zinc_N"/>
    <property type="match status" value="1"/>
</dbReference>
<dbReference type="InterPro" id="IPR051397">
    <property type="entry name" value="Zn-ADH-like_protein"/>
</dbReference>
<dbReference type="Pfam" id="PF08240">
    <property type="entry name" value="ADH_N"/>
    <property type="match status" value="1"/>
</dbReference>
<protein>
    <recommendedName>
        <fullName evidence="1">Enoyl reductase (ER) domain-containing protein</fullName>
    </recommendedName>
</protein>
<dbReference type="SUPFAM" id="SSF51735">
    <property type="entry name" value="NAD(P)-binding Rossmann-fold domains"/>
    <property type="match status" value="1"/>
</dbReference>
<dbReference type="SUPFAM" id="SSF50129">
    <property type="entry name" value="GroES-like"/>
    <property type="match status" value="1"/>
</dbReference>
<dbReference type="Gene3D" id="3.40.50.720">
    <property type="entry name" value="NAD(P)-binding Rossmann-like Domain"/>
    <property type="match status" value="1"/>
</dbReference>
<organism evidence="2">
    <name type="scientific">marine sediment metagenome</name>
    <dbReference type="NCBI Taxonomy" id="412755"/>
    <lineage>
        <taxon>unclassified sequences</taxon>
        <taxon>metagenomes</taxon>
        <taxon>ecological metagenomes</taxon>
    </lineage>
</organism>
<sequence>MKILLSEAPGGPDTLVLTDVTDPQPAAGEVRVAMRAVGVNFPDLLIIQDLYQYKPQRPFAPGAELAGIVDALGEGVTDFAIGDRVMALPISGAMAEKVCVAATMCHKLPDDVSDKLAAGLQMTHGTALYALVERGAISKGDTVLVLGAAGGVGLAAVEIATALGARVIAAVSSEDKLEVARAHGAEDGVIYPQGPLDRDAQKALSSAFRDKLGADGADIVVDTVGGDFAEPALRATGWLGRYLVIGFPAGIP</sequence>
<feature type="non-terminal residue" evidence="2">
    <location>
        <position position="252"/>
    </location>
</feature>
<dbReference type="InterPro" id="IPR013154">
    <property type="entry name" value="ADH-like_N"/>
</dbReference>
<accession>A0A0F8WLK4</accession>
<reference evidence="2" key="1">
    <citation type="journal article" date="2015" name="Nature">
        <title>Complex archaea that bridge the gap between prokaryotes and eukaryotes.</title>
        <authorList>
            <person name="Spang A."/>
            <person name="Saw J.H."/>
            <person name="Jorgensen S.L."/>
            <person name="Zaremba-Niedzwiedzka K."/>
            <person name="Martijn J."/>
            <person name="Lind A.E."/>
            <person name="van Eijk R."/>
            <person name="Schleper C."/>
            <person name="Guy L."/>
            <person name="Ettema T.J."/>
        </authorList>
    </citation>
    <scope>NUCLEOTIDE SEQUENCE</scope>
</reference>
<dbReference type="InterPro" id="IPR020843">
    <property type="entry name" value="ER"/>
</dbReference>
<proteinExistence type="predicted"/>
<dbReference type="SMART" id="SM00829">
    <property type="entry name" value="PKS_ER"/>
    <property type="match status" value="1"/>
</dbReference>
<dbReference type="PANTHER" id="PTHR43677">
    <property type="entry name" value="SHORT-CHAIN DEHYDROGENASE/REDUCTASE"/>
    <property type="match status" value="1"/>
</dbReference>
<dbReference type="PANTHER" id="PTHR43677:SF4">
    <property type="entry name" value="QUINONE OXIDOREDUCTASE-LIKE PROTEIN 2"/>
    <property type="match status" value="1"/>
</dbReference>
<dbReference type="EMBL" id="LAZR01064313">
    <property type="protein sequence ID" value="KKK57762.1"/>
    <property type="molecule type" value="Genomic_DNA"/>
</dbReference>
<dbReference type="CDD" id="cd08241">
    <property type="entry name" value="QOR1"/>
    <property type="match status" value="1"/>
</dbReference>
<feature type="domain" description="Enoyl reductase (ER)" evidence="1">
    <location>
        <begin position="10"/>
        <end position="251"/>
    </location>
</feature>
<dbReference type="Gene3D" id="3.90.180.10">
    <property type="entry name" value="Medium-chain alcohol dehydrogenases, catalytic domain"/>
    <property type="match status" value="1"/>
</dbReference>
<dbReference type="InterPro" id="IPR036291">
    <property type="entry name" value="NAD(P)-bd_dom_sf"/>
</dbReference>
<comment type="caution">
    <text evidence="2">The sequence shown here is derived from an EMBL/GenBank/DDBJ whole genome shotgun (WGS) entry which is preliminary data.</text>
</comment>
<dbReference type="GO" id="GO:0016491">
    <property type="term" value="F:oxidoreductase activity"/>
    <property type="evidence" value="ECO:0007669"/>
    <property type="project" value="InterPro"/>
</dbReference>
<dbReference type="AlphaFoldDB" id="A0A0F8WLK4"/>